<proteinExistence type="predicted"/>
<accession>A0A5S9IU07</accession>
<dbReference type="Proteomes" id="UP000326354">
    <property type="component" value="Chromosome"/>
</dbReference>
<sequence>MNKKIHSVILTMCGLLTLHAEITFNVDDVACFYDFTYIKDHWTKSLAKNIKKWKLGEIEAYSQTKKDVYYTAFHPMMAMLNRAYDNHMAISISPDMMWLMIVQGLAKHIQENEQQLRTHFVDHKGKKVITVRRDDFVLGEENDWRGVFAEFSEQIAQSTKGDIAKVVVSEFSTTTVDTKAAFEIALMDSMKNYYSYRVMTRCGIPKVTLEGTPKDWETILHKTQKLKKYGLQEWVDSMTPVLQKLLDTANGKIDRHFWKNIYKKNNASGGCDINGWIIKFFPDVFSYRHIKINDVPSGISQVNFIWQYEDQKLNMTFLSGFLGVEVKDKLLCPHIGWAVIHESSEESK</sequence>
<gene>
    <name evidence="1" type="ORF">UABAM_04981</name>
</gene>
<dbReference type="Pfam" id="PF14388">
    <property type="entry name" value="DUF4419"/>
    <property type="match status" value="2"/>
</dbReference>
<dbReference type="PANTHER" id="PTHR31252">
    <property type="entry name" value="DUF4419 DOMAIN-CONTAINING PROTEIN"/>
    <property type="match status" value="1"/>
</dbReference>
<dbReference type="KEGG" id="uam:UABAM_04981"/>
<evidence type="ECO:0000313" key="2">
    <source>
        <dbReference type="Proteomes" id="UP000326354"/>
    </source>
</evidence>
<dbReference type="EMBL" id="AP019860">
    <property type="protein sequence ID" value="BBM86595.1"/>
    <property type="molecule type" value="Genomic_DNA"/>
</dbReference>
<reference evidence="1 2" key="1">
    <citation type="submission" date="2019-08" db="EMBL/GenBank/DDBJ databases">
        <title>Complete genome sequence of Candidatus Uab amorphum.</title>
        <authorList>
            <person name="Shiratori T."/>
            <person name="Suzuki S."/>
            <person name="Kakizawa Y."/>
            <person name="Ishida K."/>
        </authorList>
    </citation>
    <scope>NUCLEOTIDE SEQUENCE [LARGE SCALE GENOMIC DNA]</scope>
    <source>
        <strain evidence="1 2">SRT547</strain>
    </source>
</reference>
<organism evidence="1 2">
    <name type="scientific">Uabimicrobium amorphum</name>
    <dbReference type="NCBI Taxonomy" id="2596890"/>
    <lineage>
        <taxon>Bacteria</taxon>
        <taxon>Pseudomonadati</taxon>
        <taxon>Planctomycetota</taxon>
        <taxon>Candidatus Uabimicrobiia</taxon>
        <taxon>Candidatus Uabimicrobiales</taxon>
        <taxon>Candidatus Uabimicrobiaceae</taxon>
        <taxon>Candidatus Uabimicrobium</taxon>
    </lineage>
</organism>
<dbReference type="InterPro" id="IPR025533">
    <property type="entry name" value="DUF4419"/>
</dbReference>
<keyword evidence="2" id="KW-1185">Reference proteome</keyword>
<dbReference type="PANTHER" id="PTHR31252:SF11">
    <property type="entry name" value="DUF4419 DOMAIN-CONTAINING PROTEIN"/>
    <property type="match status" value="1"/>
</dbReference>
<protein>
    <recommendedName>
        <fullName evidence="3">DUF4419 domain-containing protein</fullName>
    </recommendedName>
</protein>
<dbReference type="OrthoDB" id="9806766at2"/>
<evidence type="ECO:0008006" key="3">
    <source>
        <dbReference type="Google" id="ProtNLM"/>
    </source>
</evidence>
<name>A0A5S9IU07_UABAM</name>
<evidence type="ECO:0000313" key="1">
    <source>
        <dbReference type="EMBL" id="BBM86595.1"/>
    </source>
</evidence>
<dbReference type="AlphaFoldDB" id="A0A5S9IU07"/>
<dbReference type="RefSeq" id="WP_151970643.1">
    <property type="nucleotide sequence ID" value="NZ_AP019860.1"/>
</dbReference>